<dbReference type="STRING" id="134849.SAMN05443668_102265"/>
<dbReference type="Gene3D" id="3.40.50.300">
    <property type="entry name" value="P-loop containing nucleotide triphosphate hydrolases"/>
    <property type="match status" value="2"/>
</dbReference>
<evidence type="ECO:0000259" key="7">
    <source>
        <dbReference type="PROSITE" id="PS51194"/>
    </source>
</evidence>
<feature type="domain" description="Helicase C-terminal" evidence="7">
    <location>
        <begin position="205"/>
        <end position="373"/>
    </location>
</feature>
<reference evidence="8 9" key="1">
    <citation type="submission" date="2016-11" db="EMBL/GenBank/DDBJ databases">
        <authorList>
            <person name="Jaros S."/>
            <person name="Januszkiewicz K."/>
            <person name="Wedrychowicz H."/>
        </authorList>
    </citation>
    <scope>NUCLEOTIDE SEQUENCE [LARGE SCALE GENOMIC DNA]</scope>
    <source>
        <strain evidence="8 9">DSM 46144</strain>
    </source>
</reference>
<dbReference type="InterPro" id="IPR048333">
    <property type="entry name" value="HA2_WH"/>
</dbReference>
<dbReference type="InterPro" id="IPR027417">
    <property type="entry name" value="P-loop_NTPase"/>
</dbReference>
<dbReference type="SMART" id="SM00490">
    <property type="entry name" value="HELICc"/>
    <property type="match status" value="1"/>
</dbReference>
<dbReference type="Pfam" id="PF00271">
    <property type="entry name" value="Helicase_C"/>
    <property type="match status" value="1"/>
</dbReference>
<keyword evidence="1" id="KW-0547">Nucleotide-binding</keyword>
<evidence type="ECO:0000259" key="6">
    <source>
        <dbReference type="PROSITE" id="PS51192"/>
    </source>
</evidence>
<dbReference type="Gene3D" id="1.20.120.1080">
    <property type="match status" value="1"/>
</dbReference>
<protein>
    <submittedName>
        <fullName evidence="8">ATP-dependent helicase HrpB</fullName>
    </submittedName>
</protein>
<dbReference type="InterPro" id="IPR014001">
    <property type="entry name" value="Helicase_ATP-bd"/>
</dbReference>
<dbReference type="GO" id="GO:0004386">
    <property type="term" value="F:helicase activity"/>
    <property type="evidence" value="ECO:0007669"/>
    <property type="project" value="UniProtKB-KW"/>
</dbReference>
<dbReference type="InterPro" id="IPR001650">
    <property type="entry name" value="Helicase_C-like"/>
</dbReference>
<keyword evidence="4" id="KW-0067">ATP-binding</keyword>
<feature type="compositionally biased region" description="Gly residues" evidence="5">
    <location>
        <begin position="503"/>
        <end position="575"/>
    </location>
</feature>
<dbReference type="InterPro" id="IPR013689">
    <property type="entry name" value="RNA_helicase_ATP-dep_HrpB_C"/>
</dbReference>
<sequence>MLTLPELPDLPVRPALPRIVDALEDGGAAVLVAPPGSGKTTLVPLALAERVAGRIIVAEPRRVATRAAASRMASLLGERVGQTVGYTVRGDRKVGAQTRVEVVTTGVLVRRLQRDAELPGVGAVVLDECHERHLDSDLALAFTLDVRAALRPDLALLATSATAASEQLAVVLGGAPVLEVAGSPHPVRTVWCPPSTPLAGRADPRLLDHVAAVVRRALTETAGDVLVFLPGVYEIGAVARRLSGVDATIAQLHGRLPAREQDAVLRPGSARRIVLATAVVESSLTVPGVRVVVDAGLARVPRLDQGRGLGALVTVPVSRATATQRAGRAGREAPGTVYRCWSEADHERRPGWPEPEIAAADLTAFMLDLACWGTPDGVGLALPDQPPAAASEVARSTLRALGAIDDDGRVTPRGRALAGTGVHPRLARALLDGAPAVGERRAAEVVALLADDTLAGSRGDLAAAWRALRNGADPAATARWRTETRRLASAAGAAGAAAAAGGPAAGGPAAGGPAAGGPAAGGPAAGGPAAGGPAAGGPAAGGPAAGGPAAGGPAAGGPAAGGPAAGGPAAGGPAAGGPAAHGRADVARPRGAVGGLPDDLAAGLIVGLAYPERLARLRTAGGSTYLMAGGTAADLPDGSPLTGVPWLAIAVADRSPGRASARIRLSAALDETTATEAGEALLTSVDEVRWSDGELIARTVDRLGAIELAERPFTPDPQARTDALLNGVREEGLNRLRWDTDARALRERLAFCAAALGPPWPAMDDESLLDRAADWLGPDLLRVRKRADLGRIDAGAALRRLLPWPAAARLDELAPERLPVPSGSRVRVDYSDPAAPVLAVKVQEAFGWAQAPTVGDGRVPVRLHLLSPAGRPVAVTSDLDSFWRNGYPQVRAELRGRYPKHPWPEDPTVAVATRRTNVRR</sequence>
<dbReference type="InterPro" id="IPR049614">
    <property type="entry name" value="HrpB_DEXH"/>
</dbReference>
<keyword evidence="3 8" id="KW-0347">Helicase</keyword>
<dbReference type="InterPro" id="IPR011545">
    <property type="entry name" value="DEAD/DEAH_box_helicase_dom"/>
</dbReference>
<dbReference type="SUPFAM" id="SSF52540">
    <property type="entry name" value="P-loop containing nucleoside triphosphate hydrolases"/>
    <property type="match status" value="1"/>
</dbReference>
<dbReference type="SMART" id="SM00487">
    <property type="entry name" value="DEXDc"/>
    <property type="match status" value="1"/>
</dbReference>
<name>A0A1M7MV08_9ACTN</name>
<evidence type="ECO:0000256" key="5">
    <source>
        <dbReference type="SAM" id="MobiDB-lite"/>
    </source>
</evidence>
<proteinExistence type="predicted"/>
<dbReference type="PANTHER" id="PTHR43519">
    <property type="entry name" value="ATP-DEPENDENT RNA HELICASE HRPB"/>
    <property type="match status" value="1"/>
</dbReference>
<evidence type="ECO:0000256" key="2">
    <source>
        <dbReference type="ARBA" id="ARBA00022801"/>
    </source>
</evidence>
<dbReference type="AlphaFoldDB" id="A0A1M7MV08"/>
<organism evidence="8 9">
    <name type="scientific">Cryptosporangium aurantiacum</name>
    <dbReference type="NCBI Taxonomy" id="134849"/>
    <lineage>
        <taxon>Bacteria</taxon>
        <taxon>Bacillati</taxon>
        <taxon>Actinomycetota</taxon>
        <taxon>Actinomycetes</taxon>
        <taxon>Cryptosporangiales</taxon>
        <taxon>Cryptosporangiaceae</taxon>
        <taxon>Cryptosporangium</taxon>
    </lineage>
</organism>
<dbReference type="Pfam" id="PF04408">
    <property type="entry name" value="WHD_HA2"/>
    <property type="match status" value="1"/>
</dbReference>
<evidence type="ECO:0000256" key="3">
    <source>
        <dbReference type="ARBA" id="ARBA00022806"/>
    </source>
</evidence>
<dbReference type="InterPro" id="IPR007502">
    <property type="entry name" value="Helicase-assoc_dom"/>
</dbReference>
<dbReference type="GO" id="GO:0003676">
    <property type="term" value="F:nucleic acid binding"/>
    <property type="evidence" value="ECO:0007669"/>
    <property type="project" value="InterPro"/>
</dbReference>
<feature type="region of interest" description="Disordered" evidence="5">
    <location>
        <begin position="498"/>
        <end position="584"/>
    </location>
</feature>
<dbReference type="CDD" id="cd17990">
    <property type="entry name" value="DEXHc_HrpB"/>
    <property type="match status" value="1"/>
</dbReference>
<feature type="domain" description="Helicase ATP-binding" evidence="6">
    <location>
        <begin position="20"/>
        <end position="181"/>
    </location>
</feature>
<dbReference type="SMART" id="SM00847">
    <property type="entry name" value="HA2"/>
    <property type="match status" value="1"/>
</dbReference>
<dbReference type="GO" id="GO:0005524">
    <property type="term" value="F:ATP binding"/>
    <property type="evidence" value="ECO:0007669"/>
    <property type="project" value="UniProtKB-KW"/>
</dbReference>
<evidence type="ECO:0000313" key="9">
    <source>
        <dbReference type="Proteomes" id="UP000184440"/>
    </source>
</evidence>
<evidence type="ECO:0000313" key="8">
    <source>
        <dbReference type="EMBL" id="SHM94431.1"/>
    </source>
</evidence>
<dbReference type="Pfam" id="PF08482">
    <property type="entry name" value="HrpB_C"/>
    <property type="match status" value="1"/>
</dbReference>
<dbReference type="PROSITE" id="PS51194">
    <property type="entry name" value="HELICASE_CTER"/>
    <property type="match status" value="1"/>
</dbReference>
<keyword evidence="2" id="KW-0378">Hydrolase</keyword>
<accession>A0A1M7MV08</accession>
<evidence type="ECO:0000256" key="4">
    <source>
        <dbReference type="ARBA" id="ARBA00022840"/>
    </source>
</evidence>
<evidence type="ECO:0000256" key="1">
    <source>
        <dbReference type="ARBA" id="ARBA00022741"/>
    </source>
</evidence>
<gene>
    <name evidence="8" type="ORF">SAMN05443668_102265</name>
</gene>
<dbReference type="Proteomes" id="UP000184440">
    <property type="component" value="Unassembled WGS sequence"/>
</dbReference>
<keyword evidence="9" id="KW-1185">Reference proteome</keyword>
<dbReference type="Pfam" id="PF00270">
    <property type="entry name" value="DEAD"/>
    <property type="match status" value="1"/>
</dbReference>
<dbReference type="EMBL" id="FRCS01000002">
    <property type="protein sequence ID" value="SHM94431.1"/>
    <property type="molecule type" value="Genomic_DNA"/>
</dbReference>
<dbReference type="GO" id="GO:0016787">
    <property type="term" value="F:hydrolase activity"/>
    <property type="evidence" value="ECO:0007669"/>
    <property type="project" value="UniProtKB-KW"/>
</dbReference>
<dbReference type="PROSITE" id="PS51192">
    <property type="entry name" value="HELICASE_ATP_BIND_1"/>
    <property type="match status" value="1"/>
</dbReference>
<dbReference type="CDD" id="cd18791">
    <property type="entry name" value="SF2_C_RHA"/>
    <property type="match status" value="1"/>
</dbReference>
<dbReference type="PANTHER" id="PTHR43519:SF1">
    <property type="entry name" value="ATP-DEPENDENT RNA HELICASE HRPB"/>
    <property type="match status" value="1"/>
</dbReference>